<feature type="region of interest" description="Disordered" evidence="2">
    <location>
        <begin position="46"/>
        <end position="75"/>
    </location>
</feature>
<dbReference type="HOGENOM" id="CLU_1750384_0_0_1"/>
<keyword evidence="4" id="KW-1185">Reference proteome</keyword>
<gene>
    <name evidence="3" type="ORF">PHLGIDRAFT_19407</name>
</gene>
<organism evidence="3 4">
    <name type="scientific">Phlebiopsis gigantea (strain 11061_1 CR5-6)</name>
    <name type="common">White-rot fungus</name>
    <name type="synonym">Peniophora gigantea</name>
    <dbReference type="NCBI Taxonomy" id="745531"/>
    <lineage>
        <taxon>Eukaryota</taxon>
        <taxon>Fungi</taxon>
        <taxon>Dikarya</taxon>
        <taxon>Basidiomycota</taxon>
        <taxon>Agaricomycotina</taxon>
        <taxon>Agaricomycetes</taxon>
        <taxon>Polyporales</taxon>
        <taxon>Phanerochaetaceae</taxon>
        <taxon>Phlebiopsis</taxon>
    </lineage>
</organism>
<accession>A0A0C3S760</accession>
<evidence type="ECO:0000313" key="3">
    <source>
        <dbReference type="EMBL" id="KIP06592.1"/>
    </source>
</evidence>
<evidence type="ECO:0000256" key="1">
    <source>
        <dbReference type="SAM" id="Coils"/>
    </source>
</evidence>
<reference evidence="3 4" key="1">
    <citation type="journal article" date="2014" name="PLoS Genet.">
        <title>Analysis of the Phlebiopsis gigantea genome, transcriptome and secretome provides insight into its pioneer colonization strategies of wood.</title>
        <authorList>
            <person name="Hori C."/>
            <person name="Ishida T."/>
            <person name="Igarashi K."/>
            <person name="Samejima M."/>
            <person name="Suzuki H."/>
            <person name="Master E."/>
            <person name="Ferreira P."/>
            <person name="Ruiz-Duenas F.J."/>
            <person name="Held B."/>
            <person name="Canessa P."/>
            <person name="Larrondo L.F."/>
            <person name="Schmoll M."/>
            <person name="Druzhinina I.S."/>
            <person name="Kubicek C.P."/>
            <person name="Gaskell J.A."/>
            <person name="Kersten P."/>
            <person name="St John F."/>
            <person name="Glasner J."/>
            <person name="Sabat G."/>
            <person name="Splinter BonDurant S."/>
            <person name="Syed K."/>
            <person name="Yadav J."/>
            <person name="Mgbeahuruike A.C."/>
            <person name="Kovalchuk A."/>
            <person name="Asiegbu F.O."/>
            <person name="Lackner G."/>
            <person name="Hoffmeister D."/>
            <person name="Rencoret J."/>
            <person name="Gutierrez A."/>
            <person name="Sun H."/>
            <person name="Lindquist E."/>
            <person name="Barry K."/>
            <person name="Riley R."/>
            <person name="Grigoriev I.V."/>
            <person name="Henrissat B."/>
            <person name="Kues U."/>
            <person name="Berka R.M."/>
            <person name="Martinez A.T."/>
            <person name="Covert S.F."/>
            <person name="Blanchette R.A."/>
            <person name="Cullen D."/>
        </authorList>
    </citation>
    <scope>NUCLEOTIDE SEQUENCE [LARGE SCALE GENOMIC DNA]</scope>
    <source>
        <strain evidence="3 4">11061_1 CR5-6</strain>
    </source>
</reference>
<feature type="coiled-coil region" evidence="1">
    <location>
        <begin position="92"/>
        <end position="119"/>
    </location>
</feature>
<protein>
    <submittedName>
        <fullName evidence="3">Uncharacterized protein</fullName>
    </submittedName>
</protein>
<proteinExistence type="predicted"/>
<dbReference type="Proteomes" id="UP000053257">
    <property type="component" value="Unassembled WGS sequence"/>
</dbReference>
<dbReference type="STRING" id="745531.A0A0C3S760"/>
<evidence type="ECO:0000313" key="4">
    <source>
        <dbReference type="Proteomes" id="UP000053257"/>
    </source>
</evidence>
<evidence type="ECO:0000256" key="2">
    <source>
        <dbReference type="SAM" id="MobiDB-lite"/>
    </source>
</evidence>
<dbReference type="AlphaFoldDB" id="A0A0C3S760"/>
<keyword evidence="1" id="KW-0175">Coiled coil</keyword>
<dbReference type="OrthoDB" id="3018737at2759"/>
<feature type="compositionally biased region" description="Basic and acidic residues" evidence="2">
    <location>
        <begin position="128"/>
        <end position="142"/>
    </location>
</feature>
<name>A0A0C3S760_PHLG1</name>
<sequence>MASATSPLPLLPLYIPRSPLLSGSLAEDFTATLIAQGICNPLPTLSFSPAPAPSPRIRAPKATSKSTNKPLPTLPIPPRQIISLLDFLEKMDNDVTKEAQRVRENVKEARAEVRAYKDERERLWAGVAERKERERTETKGPDDEFWLNA</sequence>
<dbReference type="EMBL" id="KN840514">
    <property type="protein sequence ID" value="KIP06592.1"/>
    <property type="molecule type" value="Genomic_DNA"/>
</dbReference>
<feature type="region of interest" description="Disordered" evidence="2">
    <location>
        <begin position="128"/>
        <end position="149"/>
    </location>
</feature>